<dbReference type="EMBL" id="LHQM01000029">
    <property type="protein sequence ID" value="KPJ22079.1"/>
    <property type="molecule type" value="Genomic_DNA"/>
</dbReference>
<sequence>MFKKFKHPISNVAWFCAQGLAMLGGIITYYLLLELGIRNGLAVCLALGTTGFIAGFSLYIYDKIKEKK</sequence>
<feature type="transmembrane region" description="Helical" evidence="1">
    <location>
        <begin position="39"/>
        <end position="61"/>
    </location>
</feature>
<dbReference type="AlphaFoldDB" id="A0A0P6S743"/>
<accession>A0A0P6S743</accession>
<dbReference type="PATRIC" id="fig|119224.3.peg.1015"/>
<dbReference type="STRING" id="119224.AKK44_06400"/>
<reference evidence="2 3" key="1">
    <citation type="submission" date="2015-08" db="EMBL/GenBank/DDBJ databases">
        <title>Genome sequence of Streptococcus phocae subsp. phocae ATCC 51973T isolated from liver specimen obtained from seal.</title>
        <authorList>
            <person name="Avendano-Herrera R."/>
        </authorList>
    </citation>
    <scope>NUCLEOTIDE SEQUENCE [LARGE SCALE GENOMIC DNA]</scope>
    <source>
        <strain evidence="2 3">ATCC 51973</strain>
    </source>
</reference>
<evidence type="ECO:0000313" key="3">
    <source>
        <dbReference type="Proteomes" id="UP000049578"/>
    </source>
</evidence>
<name>A0A0P6S743_9STRE</name>
<comment type="caution">
    <text evidence="2">The sequence shown here is derived from an EMBL/GenBank/DDBJ whole genome shotgun (WGS) entry which is preliminary data.</text>
</comment>
<keyword evidence="1" id="KW-0812">Transmembrane</keyword>
<organism evidence="2 3">
    <name type="scientific">Streptococcus phocae</name>
    <dbReference type="NCBI Taxonomy" id="119224"/>
    <lineage>
        <taxon>Bacteria</taxon>
        <taxon>Bacillati</taxon>
        <taxon>Bacillota</taxon>
        <taxon>Bacilli</taxon>
        <taxon>Lactobacillales</taxon>
        <taxon>Streptococcaceae</taxon>
        <taxon>Streptococcus</taxon>
    </lineage>
</organism>
<keyword evidence="3" id="KW-1185">Reference proteome</keyword>
<proteinExistence type="predicted"/>
<evidence type="ECO:0000313" key="2">
    <source>
        <dbReference type="EMBL" id="KPJ22079.1"/>
    </source>
</evidence>
<dbReference type="Proteomes" id="UP000049578">
    <property type="component" value="Unassembled WGS sequence"/>
</dbReference>
<keyword evidence="1" id="KW-1133">Transmembrane helix</keyword>
<protein>
    <submittedName>
        <fullName evidence="2">Uncharacterized protein</fullName>
    </submittedName>
</protein>
<evidence type="ECO:0000256" key="1">
    <source>
        <dbReference type="SAM" id="Phobius"/>
    </source>
</evidence>
<keyword evidence="1" id="KW-0472">Membrane</keyword>
<feature type="transmembrane region" description="Helical" evidence="1">
    <location>
        <begin position="12"/>
        <end position="33"/>
    </location>
</feature>
<gene>
    <name evidence="2" type="ORF">AKK44_06400</name>
</gene>